<dbReference type="AlphaFoldDB" id="A0AA38P367"/>
<feature type="domain" description="Aldehyde dehydrogenase" evidence="5">
    <location>
        <begin position="8"/>
        <end position="486"/>
    </location>
</feature>
<reference evidence="6" key="1">
    <citation type="submission" date="2022-08" db="EMBL/GenBank/DDBJ databases">
        <authorList>
            <consortium name="DOE Joint Genome Institute"/>
            <person name="Min B."/>
            <person name="Riley R."/>
            <person name="Sierra-Patev S."/>
            <person name="Naranjo-Ortiz M."/>
            <person name="Looney B."/>
            <person name="Konkel Z."/>
            <person name="Slot J.C."/>
            <person name="Sakamoto Y."/>
            <person name="Steenwyk J.L."/>
            <person name="Rokas A."/>
            <person name="Carro J."/>
            <person name="Camarero S."/>
            <person name="Ferreira P."/>
            <person name="Molpeceres G."/>
            <person name="Ruiz-Duenas F.J."/>
            <person name="Serrano A."/>
            <person name="Henrissat B."/>
            <person name="Drula E."/>
            <person name="Hughes K.W."/>
            <person name="Mata J.L."/>
            <person name="Ishikawa N.K."/>
            <person name="Vargas-Isla R."/>
            <person name="Ushijima S."/>
            <person name="Smith C.A."/>
            <person name="Ahrendt S."/>
            <person name="Andreopoulos W."/>
            <person name="He G."/>
            <person name="Labutti K."/>
            <person name="Lipzen A."/>
            <person name="Ng V."/>
            <person name="Sandor L."/>
            <person name="Barry K."/>
            <person name="Martinez A.T."/>
            <person name="Xiao Y."/>
            <person name="Gibbons J.G."/>
            <person name="Terashima K."/>
            <person name="Hibbett D.S."/>
            <person name="Grigoriev I.V."/>
        </authorList>
    </citation>
    <scope>NUCLEOTIDE SEQUENCE</scope>
    <source>
        <strain evidence="6">TFB9207</strain>
    </source>
</reference>
<dbReference type="CDD" id="cd07102">
    <property type="entry name" value="ALDH_EDX86601"/>
    <property type="match status" value="1"/>
</dbReference>
<evidence type="ECO:0000313" key="6">
    <source>
        <dbReference type="EMBL" id="KAJ3835281.1"/>
    </source>
</evidence>
<dbReference type="PANTHER" id="PTHR11699">
    <property type="entry name" value="ALDEHYDE DEHYDROGENASE-RELATED"/>
    <property type="match status" value="1"/>
</dbReference>
<comment type="caution">
    <text evidence="6">The sequence shown here is derived from an EMBL/GenBank/DDBJ whole genome shotgun (WGS) entry which is preliminary data.</text>
</comment>
<dbReference type="FunFam" id="3.40.309.10:FF:000009">
    <property type="entry name" value="Aldehyde dehydrogenase A"/>
    <property type="match status" value="1"/>
</dbReference>
<evidence type="ECO:0000259" key="5">
    <source>
        <dbReference type="Pfam" id="PF00171"/>
    </source>
</evidence>
<accession>A0AA38P367</accession>
<gene>
    <name evidence="6" type="ORF">F5878DRAFT_628352</name>
</gene>
<dbReference type="GO" id="GO:0016620">
    <property type="term" value="F:oxidoreductase activity, acting on the aldehyde or oxo group of donors, NAD or NADP as acceptor"/>
    <property type="evidence" value="ECO:0007669"/>
    <property type="project" value="InterPro"/>
</dbReference>
<dbReference type="InterPro" id="IPR016163">
    <property type="entry name" value="Ald_DH_C"/>
</dbReference>
<organism evidence="6 7">
    <name type="scientific">Lentinula raphanica</name>
    <dbReference type="NCBI Taxonomy" id="153919"/>
    <lineage>
        <taxon>Eukaryota</taxon>
        <taxon>Fungi</taxon>
        <taxon>Dikarya</taxon>
        <taxon>Basidiomycota</taxon>
        <taxon>Agaricomycotina</taxon>
        <taxon>Agaricomycetes</taxon>
        <taxon>Agaricomycetidae</taxon>
        <taxon>Agaricales</taxon>
        <taxon>Marasmiineae</taxon>
        <taxon>Omphalotaceae</taxon>
        <taxon>Lentinula</taxon>
    </lineage>
</organism>
<keyword evidence="2 4" id="KW-0560">Oxidoreductase</keyword>
<name>A0AA38P367_9AGAR</name>
<dbReference type="InterPro" id="IPR016161">
    <property type="entry name" value="Ald_DH/histidinol_DH"/>
</dbReference>
<evidence type="ECO:0000256" key="3">
    <source>
        <dbReference type="PROSITE-ProRule" id="PRU10007"/>
    </source>
</evidence>
<evidence type="ECO:0000256" key="1">
    <source>
        <dbReference type="ARBA" id="ARBA00009986"/>
    </source>
</evidence>
<dbReference type="SUPFAM" id="SSF53720">
    <property type="entry name" value="ALDH-like"/>
    <property type="match status" value="1"/>
</dbReference>
<proteinExistence type="inferred from homology"/>
<dbReference type="Pfam" id="PF00171">
    <property type="entry name" value="Aldedh"/>
    <property type="match status" value="1"/>
</dbReference>
<feature type="active site" evidence="3">
    <location>
        <position position="247"/>
    </location>
</feature>
<keyword evidence="7" id="KW-1185">Reference proteome</keyword>
<protein>
    <submittedName>
        <fullName evidence="6">Succinate semialdehyde dehydrogenase</fullName>
    </submittedName>
</protein>
<dbReference type="InterPro" id="IPR016162">
    <property type="entry name" value="Ald_DH_N"/>
</dbReference>
<dbReference type="InterPro" id="IPR029510">
    <property type="entry name" value="Ald_DH_CS_GLU"/>
</dbReference>
<dbReference type="Gene3D" id="3.40.309.10">
    <property type="entry name" value="Aldehyde Dehydrogenase, Chain A, domain 2"/>
    <property type="match status" value="1"/>
</dbReference>
<dbReference type="PROSITE" id="PS00687">
    <property type="entry name" value="ALDEHYDE_DEHYDR_GLU"/>
    <property type="match status" value="1"/>
</dbReference>
<dbReference type="EMBL" id="MU806427">
    <property type="protein sequence ID" value="KAJ3835281.1"/>
    <property type="molecule type" value="Genomic_DNA"/>
</dbReference>
<evidence type="ECO:0000313" key="7">
    <source>
        <dbReference type="Proteomes" id="UP001163846"/>
    </source>
</evidence>
<dbReference type="Proteomes" id="UP001163846">
    <property type="component" value="Unassembled WGS sequence"/>
</dbReference>
<dbReference type="Gene3D" id="3.40.605.10">
    <property type="entry name" value="Aldehyde Dehydrogenase, Chain A, domain 1"/>
    <property type="match status" value="1"/>
</dbReference>
<evidence type="ECO:0000256" key="2">
    <source>
        <dbReference type="ARBA" id="ARBA00023002"/>
    </source>
</evidence>
<dbReference type="InterPro" id="IPR015590">
    <property type="entry name" value="Aldehyde_DH_dom"/>
</dbReference>
<sequence>MSMEYSTTTQTTITPHSQQPYITRTYPSLSQVEATIIQASEAQKSWAKVGLDERIKIGWKFIDEFQALSETTELGLELTLQIGRPISQVKSEFAGFLDRGRYMLSIASQSLADVPIEENPGFKRLIKRVPLGVIFIIAPWNYPYLTSINSILPALIAGNAVILKPSPQSPLTAERIKEAMDKAGFPKGLFNVLHLTPELTRKAVQNPLVGFVSFTGSVVGGRNVEEAVVNSSKEGKAETGFKGVALELGGKDPAYVRKDVDLDYAVGELVDGAMYNSGQSCCAVERIYVHESVYDTFVEKYVEKVKQSYVLADPTLPNTNLGPVVSLASAARIRKQVEDAVKAGAKKLIPEELFPEAKVGTTYVAPQVLVDVDHSMDVMMEETFGPIIGIQKVSSDSEAIKLMNDSPYGLTASVWSSCSAPFDDGEEGDGEDAFMKIADGIETGTVYLNRCDYLDPALPWTGVKNSGRGVSLSRFGYDQLTRAKSVHMKFSTPKSSG</sequence>
<comment type="similarity">
    <text evidence="1 4">Belongs to the aldehyde dehydrogenase family.</text>
</comment>
<evidence type="ECO:0000256" key="4">
    <source>
        <dbReference type="RuleBase" id="RU003345"/>
    </source>
</evidence>